<dbReference type="EMBL" id="JAVIIP010000015">
    <property type="protein sequence ID" value="MDX8540702.1"/>
    <property type="molecule type" value="Genomic_DNA"/>
</dbReference>
<reference evidence="1 2" key="1">
    <citation type="submission" date="2023-08" db="EMBL/GenBank/DDBJ databases">
        <title>Implementing the SeqCode for naming new Mesorhizobium species isolated from Vachellia karroo root nodules.</title>
        <authorList>
            <person name="Van Lill M."/>
        </authorList>
    </citation>
    <scope>NUCLEOTIDE SEQUENCE [LARGE SCALE GENOMIC DNA]</scope>
    <source>
        <strain evidence="1 2">VK4B</strain>
    </source>
</reference>
<accession>A0ABU5ATT1</accession>
<dbReference type="Proteomes" id="UP001276564">
    <property type="component" value="Unassembled WGS sequence"/>
</dbReference>
<comment type="caution">
    <text evidence="1">The sequence shown here is derived from an EMBL/GenBank/DDBJ whole genome shotgun (WGS) entry which is preliminary data.</text>
</comment>
<evidence type="ECO:0000313" key="1">
    <source>
        <dbReference type="EMBL" id="MDX8540702.1"/>
    </source>
</evidence>
<keyword evidence="2" id="KW-1185">Reference proteome</keyword>
<organism evidence="1 2">
    <name type="scientific">Mesorhizobium abyssinicae</name>
    <dbReference type="NCBI Taxonomy" id="1209958"/>
    <lineage>
        <taxon>Bacteria</taxon>
        <taxon>Pseudomonadati</taxon>
        <taxon>Pseudomonadota</taxon>
        <taxon>Alphaproteobacteria</taxon>
        <taxon>Hyphomicrobiales</taxon>
        <taxon>Phyllobacteriaceae</taxon>
        <taxon>Mesorhizobium</taxon>
    </lineage>
</organism>
<sequence length="103" mass="11972">MLTGASVDRRFAIIEMSQSSWLVATRIVPGIERHRLKKLAYFRSSCNVCRTGSELLSRLQAEYPDDYPDKLLRILQRRLKVWRSAQADALLFGPLNKEPPIWR</sequence>
<gene>
    <name evidence="1" type="ORF">RFM23_24075</name>
</gene>
<name>A0ABU5ATT1_9HYPH</name>
<evidence type="ECO:0000313" key="2">
    <source>
        <dbReference type="Proteomes" id="UP001276564"/>
    </source>
</evidence>
<evidence type="ECO:0008006" key="3">
    <source>
        <dbReference type="Google" id="ProtNLM"/>
    </source>
</evidence>
<protein>
    <recommendedName>
        <fullName evidence="3">Transposase</fullName>
    </recommendedName>
</protein>
<proteinExistence type="predicted"/>